<evidence type="ECO:0000313" key="2">
    <source>
        <dbReference type="EMBL" id="GBP10015.1"/>
    </source>
</evidence>
<organism evidence="2 3">
    <name type="scientific">Eumeta variegata</name>
    <name type="common">Bagworm moth</name>
    <name type="synonym">Eumeta japonica</name>
    <dbReference type="NCBI Taxonomy" id="151549"/>
    <lineage>
        <taxon>Eukaryota</taxon>
        <taxon>Metazoa</taxon>
        <taxon>Ecdysozoa</taxon>
        <taxon>Arthropoda</taxon>
        <taxon>Hexapoda</taxon>
        <taxon>Insecta</taxon>
        <taxon>Pterygota</taxon>
        <taxon>Neoptera</taxon>
        <taxon>Endopterygota</taxon>
        <taxon>Lepidoptera</taxon>
        <taxon>Glossata</taxon>
        <taxon>Ditrysia</taxon>
        <taxon>Tineoidea</taxon>
        <taxon>Psychidae</taxon>
        <taxon>Oiketicinae</taxon>
        <taxon>Eumeta</taxon>
    </lineage>
</organism>
<comment type="caution">
    <text evidence="2">The sequence shown here is derived from an EMBL/GenBank/DDBJ whole genome shotgun (WGS) entry which is preliminary data.</text>
</comment>
<dbReference type="STRING" id="151549.A0A4C1T738"/>
<evidence type="ECO:0000256" key="1">
    <source>
        <dbReference type="SAM" id="MobiDB-lite"/>
    </source>
</evidence>
<gene>
    <name evidence="2" type="ORF">EVAR_72393_1</name>
</gene>
<dbReference type="InterPro" id="IPR014752">
    <property type="entry name" value="Arrestin-like_C"/>
</dbReference>
<dbReference type="OrthoDB" id="8035469at2759"/>
<dbReference type="EMBL" id="BGZK01008837">
    <property type="protein sequence ID" value="GBP10015.1"/>
    <property type="molecule type" value="Genomic_DNA"/>
</dbReference>
<feature type="region of interest" description="Disordered" evidence="1">
    <location>
        <begin position="1"/>
        <end position="37"/>
    </location>
</feature>
<dbReference type="AlphaFoldDB" id="A0A4C1T738"/>
<proteinExistence type="predicted"/>
<accession>A0A4C1T738</accession>
<feature type="compositionally biased region" description="Polar residues" evidence="1">
    <location>
        <begin position="1"/>
        <end position="32"/>
    </location>
</feature>
<reference evidence="2 3" key="1">
    <citation type="journal article" date="2019" name="Commun. Biol.">
        <title>The bagworm genome reveals a unique fibroin gene that provides high tensile strength.</title>
        <authorList>
            <person name="Kono N."/>
            <person name="Nakamura H."/>
            <person name="Ohtoshi R."/>
            <person name="Tomita M."/>
            <person name="Numata K."/>
            <person name="Arakawa K."/>
        </authorList>
    </citation>
    <scope>NUCLEOTIDE SEQUENCE [LARGE SCALE GENOMIC DNA]</scope>
</reference>
<sequence>MQAAYQSPTNCSSPAAALPSTQNPNTSTTVSPPQAHIPPVMSVTFSPYVSYYVKVKLTLSSMGGELSLKLPFHVGALTKNSACCTRETQT</sequence>
<dbReference type="Proteomes" id="UP000299102">
    <property type="component" value="Unassembled WGS sequence"/>
</dbReference>
<evidence type="ECO:0000313" key="3">
    <source>
        <dbReference type="Proteomes" id="UP000299102"/>
    </source>
</evidence>
<keyword evidence="3" id="KW-1185">Reference proteome</keyword>
<dbReference type="InterPro" id="IPR014756">
    <property type="entry name" value="Ig_E-set"/>
</dbReference>
<dbReference type="SUPFAM" id="SSF81296">
    <property type="entry name" value="E set domains"/>
    <property type="match status" value="1"/>
</dbReference>
<protein>
    <submittedName>
        <fullName evidence="2">Uncharacterized protein</fullName>
    </submittedName>
</protein>
<name>A0A4C1T738_EUMVA</name>
<dbReference type="Gene3D" id="2.60.40.640">
    <property type="match status" value="1"/>
</dbReference>